<dbReference type="EMBL" id="CP127294">
    <property type="protein sequence ID" value="WIX77687.1"/>
    <property type="molecule type" value="Genomic_DNA"/>
</dbReference>
<dbReference type="RefSeq" id="WP_285968427.1">
    <property type="nucleotide sequence ID" value="NZ_CP127294.1"/>
</dbReference>
<dbReference type="Gene3D" id="3.40.190.10">
    <property type="entry name" value="Periplasmic binding protein-like II"/>
    <property type="match status" value="2"/>
</dbReference>
<accession>A0A9Y2IDE2</accession>
<dbReference type="Pfam" id="PF09084">
    <property type="entry name" value="NMT1"/>
    <property type="match status" value="1"/>
</dbReference>
<evidence type="ECO:0000313" key="3">
    <source>
        <dbReference type="Proteomes" id="UP001236014"/>
    </source>
</evidence>
<keyword evidence="3" id="KW-1185">Reference proteome</keyword>
<dbReference type="AlphaFoldDB" id="A0A9Y2IDE2"/>
<dbReference type="InterPro" id="IPR015168">
    <property type="entry name" value="SsuA/THI5"/>
</dbReference>
<protein>
    <submittedName>
        <fullName evidence="2">ABC transporter substrate-binding protein</fullName>
    </submittedName>
</protein>
<organism evidence="2 3">
    <name type="scientific">Amycolatopsis carbonis</name>
    <dbReference type="NCBI Taxonomy" id="715471"/>
    <lineage>
        <taxon>Bacteria</taxon>
        <taxon>Bacillati</taxon>
        <taxon>Actinomycetota</taxon>
        <taxon>Actinomycetes</taxon>
        <taxon>Pseudonocardiales</taxon>
        <taxon>Pseudonocardiaceae</taxon>
        <taxon>Amycolatopsis</taxon>
    </lineage>
</organism>
<feature type="domain" description="SsuA/THI5-like" evidence="1">
    <location>
        <begin position="14"/>
        <end position="233"/>
    </location>
</feature>
<gene>
    <name evidence="2" type="ORF">QRX50_40835</name>
</gene>
<reference evidence="2 3" key="1">
    <citation type="submission" date="2023-06" db="EMBL/GenBank/DDBJ databases">
        <authorList>
            <person name="Oyuntsetseg B."/>
            <person name="Kim S.B."/>
        </authorList>
    </citation>
    <scope>NUCLEOTIDE SEQUENCE [LARGE SCALE GENOMIC DNA]</scope>
    <source>
        <strain evidence="2 3">2-15</strain>
    </source>
</reference>
<sequence>MRLAVPDLVSNSYFPAIAAVELGYLRDEGLDVEWELLFPVTDAAIALREGRIDYLAGCAHAPLYADSTWGEQKLLAALAQNMYWFLVVRPDLDITRETLAKLHDVRIGAAPGPDLGLRRLLEAEGVDLTGAGVTIAPVAGVAGDVSFGVTAARALEEGRIDAFWANGMGTEVAVQRGVGKVVVDARRDGSAHSLYTFPALMTTDRTAAERPDEAAAVTRGVLRAQRELRRDPSLATKVGTALFPEMEAGLIAGLIERDGPFYQPAISPEAVAGLAGFARATGLTDRELTYDDIVAAGARDLWQAS</sequence>
<dbReference type="KEGG" id="acab:QRX50_40835"/>
<evidence type="ECO:0000313" key="2">
    <source>
        <dbReference type="EMBL" id="WIX77687.1"/>
    </source>
</evidence>
<evidence type="ECO:0000259" key="1">
    <source>
        <dbReference type="Pfam" id="PF09084"/>
    </source>
</evidence>
<dbReference type="Proteomes" id="UP001236014">
    <property type="component" value="Chromosome"/>
</dbReference>
<proteinExistence type="predicted"/>
<name>A0A9Y2IDE2_9PSEU</name>
<dbReference type="PANTHER" id="PTHR30024">
    <property type="entry name" value="ALIPHATIC SULFONATES-BINDING PROTEIN-RELATED"/>
    <property type="match status" value="1"/>
</dbReference>
<dbReference type="SUPFAM" id="SSF53850">
    <property type="entry name" value="Periplasmic binding protein-like II"/>
    <property type="match status" value="1"/>
</dbReference>